<protein>
    <submittedName>
        <fullName evidence="1">Uncharacterized protein</fullName>
    </submittedName>
</protein>
<sequence>MDPDGEFTQINKTMDTEKSKNIRNDSIFLQDNINRFNNQLFQDNIQQFSRYNIERRLLSVKDDGDITLRKENNINEFTYWKYPARKIYRAVSEPNLQTVHIMETTTLQKSNSFHDLFNPKLPFKPYVKPFTCKIITWLYVTRAQCHRINFTKTDNDLINTFDDIIEWETTDEKIIMSRLLADVAKYCKKHELNDEKMSTLLGIYCYTHLYSKSLDILSYKEIYDFFKELIIHHSVLVPPDHINLYSSEEAKNILAHFLNKYLTSLPLICHLCIPRKVQFKIIK</sequence>
<dbReference type="PANTHER" id="PTHR28457">
    <property type="entry name" value="COILED-COIL DOMAIN-CONTAINING PROTEIN 189"/>
    <property type="match status" value="1"/>
</dbReference>
<dbReference type="Pfam" id="PF14769">
    <property type="entry name" value="CLAMP"/>
    <property type="match status" value="1"/>
</dbReference>
<dbReference type="OrthoDB" id="425082at2759"/>
<organism evidence="1 2">
    <name type="scientific">Aphis glycines</name>
    <name type="common">Soybean aphid</name>
    <dbReference type="NCBI Taxonomy" id="307491"/>
    <lineage>
        <taxon>Eukaryota</taxon>
        <taxon>Metazoa</taxon>
        <taxon>Ecdysozoa</taxon>
        <taxon>Arthropoda</taxon>
        <taxon>Hexapoda</taxon>
        <taxon>Insecta</taxon>
        <taxon>Pterygota</taxon>
        <taxon>Neoptera</taxon>
        <taxon>Paraneoptera</taxon>
        <taxon>Hemiptera</taxon>
        <taxon>Sternorrhyncha</taxon>
        <taxon>Aphidomorpha</taxon>
        <taxon>Aphidoidea</taxon>
        <taxon>Aphididae</taxon>
        <taxon>Aphidini</taxon>
        <taxon>Aphis</taxon>
        <taxon>Aphis</taxon>
    </lineage>
</organism>
<dbReference type="InterPro" id="IPR032727">
    <property type="entry name" value="CLAMP"/>
</dbReference>
<dbReference type="EMBL" id="VYZN01000001">
    <property type="protein sequence ID" value="KAE9544758.1"/>
    <property type="molecule type" value="Genomic_DNA"/>
</dbReference>
<keyword evidence="2" id="KW-1185">Reference proteome</keyword>
<dbReference type="AlphaFoldDB" id="A0A6G0U6K7"/>
<proteinExistence type="predicted"/>
<reference evidence="1 2" key="1">
    <citation type="submission" date="2019-08" db="EMBL/GenBank/DDBJ databases">
        <title>The genome of the soybean aphid Biotype 1, its phylome, world population structure and adaptation to the North American continent.</title>
        <authorList>
            <person name="Giordano R."/>
            <person name="Donthu R.K."/>
            <person name="Hernandez A.G."/>
            <person name="Wright C.L."/>
            <person name="Zimin A.V."/>
        </authorList>
    </citation>
    <scope>NUCLEOTIDE SEQUENCE [LARGE SCALE GENOMIC DNA]</scope>
    <source>
        <tissue evidence="1">Whole aphids</tissue>
    </source>
</reference>
<gene>
    <name evidence="1" type="ORF">AGLY_000300</name>
</gene>
<name>A0A6G0U6K7_APHGL</name>
<comment type="caution">
    <text evidence="1">The sequence shown here is derived from an EMBL/GenBank/DDBJ whole genome shotgun (WGS) entry which is preliminary data.</text>
</comment>
<dbReference type="PANTHER" id="PTHR28457:SF1">
    <property type="entry name" value="CILIA- AND FLAGELLA-ASSOCIATED PROTEIN 119"/>
    <property type="match status" value="1"/>
</dbReference>
<accession>A0A6G0U6K7</accession>
<evidence type="ECO:0000313" key="1">
    <source>
        <dbReference type="EMBL" id="KAE9544758.1"/>
    </source>
</evidence>
<dbReference type="Proteomes" id="UP000475862">
    <property type="component" value="Unassembled WGS sequence"/>
</dbReference>
<evidence type="ECO:0000313" key="2">
    <source>
        <dbReference type="Proteomes" id="UP000475862"/>
    </source>
</evidence>